<protein>
    <recommendedName>
        <fullName evidence="2">G8 domain-containing protein</fullName>
    </recommendedName>
</protein>
<dbReference type="EMBL" id="BARS01027799">
    <property type="protein sequence ID" value="GAG01216.1"/>
    <property type="molecule type" value="Genomic_DNA"/>
</dbReference>
<accession>X0VKX9</accession>
<feature type="non-terminal residue" evidence="1">
    <location>
        <position position="265"/>
    </location>
</feature>
<sequence length="265" mass="27504">DTNGLAITDTADTTCDLDDVDFQDMTVDGTCLKVLESSGVNYNFTNLTFDNSFFPSGYNVETASGTLAIVTLSNASGDGVGEDCENDGGAGRVTPGSIRWDDKNIWTAGAGTISWNTANNWSFGIVPQGYHGVEIPVVGSAKYPMLDVSPTIKSLTINPPGASTPSLNLSTYTLTIQRGNLSVDANSVLTSTNGSKIVITGNTTTQSFNTGGATVYDIEINKNAGTVALGDSFTVDNDLNIISGTLSTNAHTITVTGVTTNTTNG</sequence>
<proteinExistence type="predicted"/>
<reference evidence="1" key="1">
    <citation type="journal article" date="2014" name="Front. Microbiol.">
        <title>High frequency of phylogenetically diverse reductive dehalogenase-homologous genes in deep subseafloor sedimentary metagenomes.</title>
        <authorList>
            <person name="Kawai M."/>
            <person name="Futagami T."/>
            <person name="Toyoda A."/>
            <person name="Takaki Y."/>
            <person name="Nishi S."/>
            <person name="Hori S."/>
            <person name="Arai W."/>
            <person name="Tsubouchi T."/>
            <person name="Morono Y."/>
            <person name="Uchiyama I."/>
            <person name="Ito T."/>
            <person name="Fujiyama A."/>
            <person name="Inagaki F."/>
            <person name="Takami H."/>
        </authorList>
    </citation>
    <scope>NUCLEOTIDE SEQUENCE</scope>
    <source>
        <strain evidence="1">Expedition CK06-06</strain>
    </source>
</reference>
<feature type="non-terminal residue" evidence="1">
    <location>
        <position position="1"/>
    </location>
</feature>
<organism evidence="1">
    <name type="scientific">marine sediment metagenome</name>
    <dbReference type="NCBI Taxonomy" id="412755"/>
    <lineage>
        <taxon>unclassified sequences</taxon>
        <taxon>metagenomes</taxon>
        <taxon>ecological metagenomes</taxon>
    </lineage>
</organism>
<gene>
    <name evidence="1" type="ORF">S01H1_43630</name>
</gene>
<evidence type="ECO:0008006" key="2">
    <source>
        <dbReference type="Google" id="ProtNLM"/>
    </source>
</evidence>
<comment type="caution">
    <text evidence="1">The sequence shown here is derived from an EMBL/GenBank/DDBJ whole genome shotgun (WGS) entry which is preliminary data.</text>
</comment>
<name>X0VKX9_9ZZZZ</name>
<dbReference type="AlphaFoldDB" id="X0VKX9"/>
<evidence type="ECO:0000313" key="1">
    <source>
        <dbReference type="EMBL" id="GAG01216.1"/>
    </source>
</evidence>